<dbReference type="Pfam" id="PF05093">
    <property type="entry name" value="CIAPIN1"/>
    <property type="match status" value="1"/>
</dbReference>
<evidence type="ECO:0000256" key="9">
    <source>
        <dbReference type="HAMAP-Rule" id="MF_03115"/>
    </source>
</evidence>
<feature type="binding site" evidence="9">
    <location>
        <position position="216"/>
    </location>
    <ligand>
        <name>[2Fe-2S] cluster</name>
        <dbReference type="ChEBI" id="CHEBI:190135"/>
    </ligand>
</feature>
<evidence type="ECO:0000313" key="12">
    <source>
        <dbReference type="EMBL" id="KZO94784.1"/>
    </source>
</evidence>
<keyword evidence="13" id="KW-1185">Reference proteome</keyword>
<evidence type="ECO:0000256" key="2">
    <source>
        <dbReference type="ARBA" id="ARBA00008169"/>
    </source>
</evidence>
<feature type="short sequence motif" description="Cx2C motif 1" evidence="9">
    <location>
        <begin position="292"/>
        <end position="295"/>
    </location>
</feature>
<dbReference type="Proteomes" id="UP000076738">
    <property type="component" value="Unassembled WGS sequence"/>
</dbReference>
<comment type="subcellular location">
    <subcellularLocation>
        <location evidence="9">Cytoplasm</location>
    </subcellularLocation>
    <subcellularLocation>
        <location evidence="9">Mitochondrion intermembrane space</location>
    </subcellularLocation>
</comment>
<evidence type="ECO:0000313" key="13">
    <source>
        <dbReference type="Proteomes" id="UP000076738"/>
    </source>
</evidence>
<comment type="domain">
    <text evidence="9">The C-terminal domain binds 2 Fe-S clusters but is otherwise mostly in an intrinsically disordered conformation.</text>
</comment>
<keyword evidence="3 9" id="KW-0004">4Fe-4S</keyword>
<feature type="binding site" evidence="9">
    <location>
        <position position="303"/>
    </location>
    <ligand>
        <name>[4Fe-4S] cluster</name>
        <dbReference type="ChEBI" id="CHEBI:49883"/>
    </ligand>
</feature>
<feature type="binding site" evidence="9">
    <location>
        <position position="230"/>
    </location>
    <ligand>
        <name>[2Fe-2S] cluster</name>
        <dbReference type="ChEBI" id="CHEBI:190135"/>
    </ligand>
</feature>
<feature type="binding site" evidence="9">
    <location>
        <position position="292"/>
    </location>
    <ligand>
        <name>[4Fe-4S] cluster</name>
        <dbReference type="ChEBI" id="CHEBI:49883"/>
    </ligand>
</feature>
<feature type="region of interest" description="Fe-S binding site B" evidence="9">
    <location>
        <begin position="292"/>
        <end position="306"/>
    </location>
</feature>
<keyword evidence="5 9" id="KW-0479">Metal-binding</keyword>
<evidence type="ECO:0000256" key="1">
    <source>
        <dbReference type="ARBA" id="ARBA00001966"/>
    </source>
</evidence>
<feature type="domain" description="Fe-S cluster assembly protein Dre2 N-terminal" evidence="11">
    <location>
        <begin position="58"/>
        <end position="163"/>
    </location>
</feature>
<comment type="cofactor">
    <cofactor evidence="9">
        <name>[2Fe-2S] cluster</name>
        <dbReference type="ChEBI" id="CHEBI:190135"/>
    </cofactor>
</comment>
<organism evidence="12 13">
    <name type="scientific">Calocera viscosa (strain TUFC12733)</name>
    <dbReference type="NCBI Taxonomy" id="1330018"/>
    <lineage>
        <taxon>Eukaryota</taxon>
        <taxon>Fungi</taxon>
        <taxon>Dikarya</taxon>
        <taxon>Basidiomycota</taxon>
        <taxon>Agaricomycotina</taxon>
        <taxon>Dacrymycetes</taxon>
        <taxon>Dacrymycetales</taxon>
        <taxon>Dacrymycetaceae</taxon>
        <taxon>Calocera</taxon>
    </lineage>
</organism>
<evidence type="ECO:0000259" key="10">
    <source>
        <dbReference type="Pfam" id="PF05093"/>
    </source>
</evidence>
<feature type="short sequence motif" description="Cx2C motif 2" evidence="9">
    <location>
        <begin position="303"/>
        <end position="306"/>
    </location>
</feature>
<comment type="similarity">
    <text evidence="2 9">Belongs to the anamorsin family.</text>
</comment>
<dbReference type="InterPro" id="IPR007785">
    <property type="entry name" value="Anamorsin"/>
</dbReference>
<evidence type="ECO:0000256" key="7">
    <source>
        <dbReference type="ARBA" id="ARBA00023014"/>
    </source>
</evidence>
<dbReference type="Gene3D" id="3.40.50.11000">
    <property type="entry name" value="Fe-S cluster assembly protein Dre2, N-terminal domain"/>
    <property type="match status" value="1"/>
</dbReference>
<comment type="caution">
    <text evidence="9">Lacks conserved residue(s) required for the propagation of feature annotation.</text>
</comment>
<keyword evidence="6 9" id="KW-0408">Iron</keyword>
<comment type="cofactor">
    <cofactor evidence="1 9">
        <name>[4Fe-4S] cluster</name>
        <dbReference type="ChEBI" id="CHEBI:49883"/>
    </cofactor>
</comment>
<dbReference type="PANTHER" id="PTHR13273:SF14">
    <property type="entry name" value="ANAMORSIN"/>
    <property type="match status" value="1"/>
</dbReference>
<dbReference type="InterPro" id="IPR031838">
    <property type="entry name" value="Dre2_N"/>
</dbReference>
<dbReference type="InterPro" id="IPR046408">
    <property type="entry name" value="CIAPIN1"/>
</dbReference>
<protein>
    <submittedName>
        <fullName evidence="12">DUF689-domain-containing protein</fullName>
    </submittedName>
</protein>
<keyword evidence="8 9" id="KW-0496">Mitochondrion</keyword>
<keyword evidence="9" id="KW-0001">2Fe-2S</keyword>
<evidence type="ECO:0000259" key="11">
    <source>
        <dbReference type="Pfam" id="PF16803"/>
    </source>
</evidence>
<feature type="domain" description="Anamorsin C-terminal" evidence="10">
    <location>
        <begin position="215"/>
        <end position="322"/>
    </location>
</feature>
<accession>A0A167KM25</accession>
<comment type="domain">
    <text evidence="9">The N-terminal domain has structural similarity with S-adenosyl-L-methionine-dependent methyltransferases, but does not bind S-adenosyl-L-methionine. It is required for correct assembly of the 2 Fe-S clusters.</text>
</comment>
<feature type="binding site" evidence="9">
    <location>
        <position position="235"/>
    </location>
    <ligand>
        <name>[2Fe-2S] cluster</name>
        <dbReference type="ChEBI" id="CHEBI:190135"/>
    </ligand>
</feature>
<dbReference type="GO" id="GO:0051537">
    <property type="term" value="F:2 iron, 2 sulfur cluster binding"/>
    <property type="evidence" value="ECO:0007669"/>
    <property type="project" value="UniProtKB-UniRule"/>
</dbReference>
<keyword evidence="7 9" id="KW-0411">Iron-sulfur</keyword>
<dbReference type="GO" id="GO:0009055">
    <property type="term" value="F:electron transfer activity"/>
    <property type="evidence" value="ECO:0007669"/>
    <property type="project" value="UniProtKB-UniRule"/>
</dbReference>
<reference evidence="12 13" key="1">
    <citation type="journal article" date="2016" name="Mol. Biol. Evol.">
        <title>Comparative Genomics of Early-Diverging Mushroom-Forming Fungi Provides Insights into the Origins of Lignocellulose Decay Capabilities.</title>
        <authorList>
            <person name="Nagy L.G."/>
            <person name="Riley R."/>
            <person name="Tritt A."/>
            <person name="Adam C."/>
            <person name="Daum C."/>
            <person name="Floudas D."/>
            <person name="Sun H."/>
            <person name="Yadav J.S."/>
            <person name="Pangilinan J."/>
            <person name="Larsson K.H."/>
            <person name="Matsuura K."/>
            <person name="Barry K."/>
            <person name="Labutti K."/>
            <person name="Kuo R."/>
            <person name="Ohm R.A."/>
            <person name="Bhattacharya S.S."/>
            <person name="Shirouzu T."/>
            <person name="Yoshinaga Y."/>
            <person name="Martin F.M."/>
            <person name="Grigoriev I.V."/>
            <person name="Hibbett D.S."/>
        </authorList>
    </citation>
    <scope>NUCLEOTIDE SEQUENCE [LARGE SCALE GENOMIC DNA]</scope>
    <source>
        <strain evidence="12 13">TUFC12733</strain>
    </source>
</reference>
<name>A0A167KM25_CALVF</name>
<feature type="binding site" evidence="9">
    <location>
        <position position="295"/>
    </location>
    <ligand>
        <name>[4Fe-4S] cluster</name>
        <dbReference type="ChEBI" id="CHEBI:49883"/>
    </ligand>
</feature>
<proteinExistence type="inferred from homology"/>
<dbReference type="STRING" id="1330018.A0A167KM25"/>
<dbReference type="GO" id="GO:0005758">
    <property type="term" value="C:mitochondrial intermembrane space"/>
    <property type="evidence" value="ECO:0007669"/>
    <property type="project" value="UniProtKB-SubCell"/>
</dbReference>
<dbReference type="GO" id="GO:0016226">
    <property type="term" value="P:iron-sulfur cluster assembly"/>
    <property type="evidence" value="ECO:0007669"/>
    <property type="project" value="UniProtKB-UniRule"/>
</dbReference>
<dbReference type="GO" id="GO:0046872">
    <property type="term" value="F:metal ion binding"/>
    <property type="evidence" value="ECO:0007669"/>
    <property type="project" value="UniProtKB-KW"/>
</dbReference>
<dbReference type="AlphaFoldDB" id="A0A167KM25"/>
<evidence type="ECO:0000256" key="8">
    <source>
        <dbReference type="ARBA" id="ARBA00023128"/>
    </source>
</evidence>
<sequence>MAPTAIWATSSPAEFASAQPASQQPHTPQGPVLAIGSLTTASNEQYQRLITGLTTDGPKGKVERQLIDRVLDGGMTLLATHYSAIYIILSASDYAELGARIPSLIQVLFTSLQPHATLHLVSLSSADASRLRSELLLAGFTILPLASSSLIAQKPATAAAASLKSRSIAMPLKRKADGTSKAAKQRLWTLETPTASTIDPTTLLTPSDLARPIPTCEPFVDGEPRRKKACKNCTCGLAELEEEETRAAEATQKLVAVDVSQNGGVTEFDAKEKERILKGLADIQAGKVTSSCGSCFLGDAFRCASCPYLGLPAFEPGEKVEIDFGSDDI</sequence>
<feature type="binding site" evidence="9">
    <location>
        <position position="306"/>
    </location>
    <ligand>
        <name>[4Fe-4S] cluster</name>
        <dbReference type="ChEBI" id="CHEBI:49883"/>
    </ligand>
</feature>
<evidence type="ECO:0000256" key="5">
    <source>
        <dbReference type="ARBA" id="ARBA00022723"/>
    </source>
</evidence>
<gene>
    <name evidence="12" type="ORF">CALVIDRAFT_516779</name>
</gene>
<evidence type="ECO:0000256" key="4">
    <source>
        <dbReference type="ARBA" id="ARBA00022490"/>
    </source>
</evidence>
<dbReference type="PANTHER" id="PTHR13273">
    <property type="entry name" value="ANAMORSIN"/>
    <property type="match status" value="1"/>
</dbReference>
<keyword evidence="4 9" id="KW-0963">Cytoplasm</keyword>
<dbReference type="OrthoDB" id="311633at2759"/>
<evidence type="ECO:0000256" key="3">
    <source>
        <dbReference type="ARBA" id="ARBA00022485"/>
    </source>
</evidence>
<dbReference type="Pfam" id="PF16803">
    <property type="entry name" value="DRE2_N"/>
    <property type="match status" value="1"/>
</dbReference>
<feature type="binding site" evidence="9">
    <location>
        <position position="233"/>
    </location>
    <ligand>
        <name>[2Fe-2S] cluster</name>
        <dbReference type="ChEBI" id="CHEBI:190135"/>
    </ligand>
</feature>
<evidence type="ECO:0000256" key="6">
    <source>
        <dbReference type="ARBA" id="ARBA00023004"/>
    </source>
</evidence>
<dbReference type="HAMAP" id="MF_03115">
    <property type="entry name" value="Anamorsin"/>
    <property type="match status" value="1"/>
</dbReference>
<dbReference type="GO" id="GO:0051539">
    <property type="term" value="F:4 iron, 4 sulfur cluster binding"/>
    <property type="evidence" value="ECO:0007669"/>
    <property type="project" value="UniProtKB-KW"/>
</dbReference>
<dbReference type="EMBL" id="KV417292">
    <property type="protein sequence ID" value="KZO94784.1"/>
    <property type="molecule type" value="Genomic_DNA"/>
</dbReference>
<comment type="domain">
    <text evidence="9">The twin Cx2C motifs are involved in the recognition by the mitochondrial MIA40-ERV1 disulfide relay system. The formation of 2 disulfide bonds in the Cx2C motifs through dithiol/disulfide exchange reactions effectively traps the protein in the mitochondrial intermembrane space.</text>
</comment>